<dbReference type="AlphaFoldDB" id="A0A7Z0LNL1"/>
<evidence type="ECO:0000313" key="11">
    <source>
        <dbReference type="EMBL" id="NYS62268.1"/>
    </source>
</evidence>
<organism evidence="11 12">
    <name type="scientific">Vreelandella salicampi</name>
    <dbReference type="NCBI Taxonomy" id="1449798"/>
    <lineage>
        <taxon>Bacteria</taxon>
        <taxon>Pseudomonadati</taxon>
        <taxon>Pseudomonadota</taxon>
        <taxon>Gammaproteobacteria</taxon>
        <taxon>Oceanospirillales</taxon>
        <taxon>Halomonadaceae</taxon>
        <taxon>Vreelandella</taxon>
    </lineage>
</organism>
<dbReference type="InterPro" id="IPR003200">
    <property type="entry name" value="Nict_dMeBzImd_PRibTrfase"/>
</dbReference>
<sequence length="352" mass="36209">MPDIVSEWICRIQPVEREAGEAAHAYLDTLTKPPGSLGTLESLAIQLSEITGHTRFEPSPPGVVVFAADHGVAAEAVSAFPSEVTAQMVTNFAQGGAAINVFARQVRARLEVVDVGVGSDLHAPGVVDAKVRRGTANMVHQDAMTREEASTAISAGIEAVTRAAEAGCKTLIVGEMGIANTTASSAMLAVLTGQPVADVVGLGTGITSAQQMHKVAVIERALAARQPDACDPLGVLSSVGGLEIAAMTGAYLASAAYRLPIIVDGFIATVAALTVCRLCPAVRGYLIFGHRSQEAGHQVALDALQAKPLLDMQMRLGEGTGAVLAFPLLRAASAMMVEMATFSDAGVSNASG</sequence>
<dbReference type="GO" id="GO:0008939">
    <property type="term" value="F:nicotinate-nucleotide-dimethylbenzimidazole phosphoribosyltransferase activity"/>
    <property type="evidence" value="ECO:0007669"/>
    <property type="project" value="UniProtKB-UniRule"/>
</dbReference>
<evidence type="ECO:0000256" key="3">
    <source>
        <dbReference type="ARBA" id="ARBA00011991"/>
    </source>
</evidence>
<dbReference type="PANTHER" id="PTHR43463:SF1">
    <property type="entry name" value="NICOTINATE-NUCLEOTIDE--DIMETHYLBENZIMIDAZOLE PHOSPHORIBOSYLTRANSFERASE"/>
    <property type="match status" value="1"/>
</dbReference>
<dbReference type="RefSeq" id="WP_179931526.1">
    <property type="nucleotide sequence ID" value="NZ_JACCDF010000017.1"/>
</dbReference>
<accession>A0A7Z0LNL1</accession>
<dbReference type="NCBIfam" id="TIGR03160">
    <property type="entry name" value="cobT_DBIPRT"/>
    <property type="match status" value="1"/>
</dbReference>
<dbReference type="GO" id="GO:0009236">
    <property type="term" value="P:cobalamin biosynthetic process"/>
    <property type="evidence" value="ECO:0007669"/>
    <property type="project" value="UniProtKB-UniRule"/>
</dbReference>
<dbReference type="FunFam" id="3.40.50.10210:FF:000001">
    <property type="entry name" value="Nicotinate-nucleotide--dimethylbenzimidazole phosphoribosyltransferase"/>
    <property type="match status" value="1"/>
</dbReference>
<dbReference type="Pfam" id="PF02277">
    <property type="entry name" value="DBI_PRT"/>
    <property type="match status" value="1"/>
</dbReference>
<dbReference type="InterPro" id="IPR036087">
    <property type="entry name" value="Nict_dMeBzImd_PRibTrfase_sf"/>
</dbReference>
<keyword evidence="12" id="KW-1185">Reference proteome</keyword>
<comment type="caution">
    <text evidence="11">The sequence shown here is derived from an EMBL/GenBank/DDBJ whole genome shotgun (WGS) entry which is preliminary data.</text>
</comment>
<keyword evidence="5 10" id="KW-0169">Cobalamin biosynthesis</keyword>
<comment type="catalytic activity">
    <reaction evidence="9 10">
        <text>5,6-dimethylbenzimidazole + nicotinate beta-D-ribonucleotide = alpha-ribazole 5'-phosphate + nicotinate + H(+)</text>
        <dbReference type="Rhea" id="RHEA:11196"/>
        <dbReference type="ChEBI" id="CHEBI:15378"/>
        <dbReference type="ChEBI" id="CHEBI:15890"/>
        <dbReference type="ChEBI" id="CHEBI:32544"/>
        <dbReference type="ChEBI" id="CHEBI:57502"/>
        <dbReference type="ChEBI" id="CHEBI:57918"/>
        <dbReference type="EC" id="2.4.2.21"/>
    </reaction>
</comment>
<evidence type="ECO:0000256" key="9">
    <source>
        <dbReference type="ARBA" id="ARBA00047340"/>
    </source>
</evidence>
<evidence type="ECO:0000256" key="2">
    <source>
        <dbReference type="ARBA" id="ARBA00007110"/>
    </source>
</evidence>
<comment type="similarity">
    <text evidence="2 10">Belongs to the CobT family.</text>
</comment>
<reference evidence="11 12" key="1">
    <citation type="journal article" date="2015" name="Int. J. Syst. Evol. Microbiol.">
        <title>Halomonas salicampi sp. nov., a halotolerant and alkalitolerant bacterium isolated from a saltern soil.</title>
        <authorList>
            <person name="Lee J.C."/>
            <person name="Kim Y.S."/>
            <person name="Yun B.S."/>
            <person name="Whang K.S."/>
        </authorList>
    </citation>
    <scope>NUCLEOTIDE SEQUENCE [LARGE SCALE GENOMIC DNA]</scope>
    <source>
        <strain evidence="11 12">BH103</strain>
    </source>
</reference>
<dbReference type="NCBIfam" id="NF000996">
    <property type="entry name" value="PRK00105.1"/>
    <property type="match status" value="1"/>
</dbReference>
<dbReference type="HAMAP" id="MF_00230">
    <property type="entry name" value="CobT"/>
    <property type="match status" value="1"/>
</dbReference>
<dbReference type="InterPro" id="IPR023195">
    <property type="entry name" value="Nict_dMeBzImd_PRibTrfase_N"/>
</dbReference>
<dbReference type="InterPro" id="IPR017846">
    <property type="entry name" value="Nict_dMeBzImd_PRibTrfase_bact"/>
</dbReference>
<keyword evidence="7 10" id="KW-0808">Transferase</keyword>
<feature type="active site" description="Proton acceptor" evidence="10">
    <location>
        <position position="318"/>
    </location>
</feature>
<dbReference type="PANTHER" id="PTHR43463">
    <property type="entry name" value="NICOTINATE-NUCLEOTIDE--DIMETHYLBENZIMIDAZOLE PHOSPHORIBOSYLTRANSFERASE"/>
    <property type="match status" value="1"/>
</dbReference>
<dbReference type="Proteomes" id="UP000586119">
    <property type="component" value="Unassembled WGS sequence"/>
</dbReference>
<name>A0A7Z0LNL1_9GAMM</name>
<evidence type="ECO:0000256" key="5">
    <source>
        <dbReference type="ARBA" id="ARBA00022573"/>
    </source>
</evidence>
<evidence type="ECO:0000256" key="8">
    <source>
        <dbReference type="ARBA" id="ARBA00030686"/>
    </source>
</evidence>
<evidence type="ECO:0000313" key="12">
    <source>
        <dbReference type="Proteomes" id="UP000586119"/>
    </source>
</evidence>
<evidence type="ECO:0000256" key="1">
    <source>
        <dbReference type="ARBA" id="ARBA00005049"/>
    </source>
</evidence>
<evidence type="ECO:0000256" key="4">
    <source>
        <dbReference type="ARBA" id="ARBA00015486"/>
    </source>
</evidence>
<gene>
    <name evidence="10 11" type="primary">cobT</name>
    <name evidence="11" type="ORF">HZS81_16045</name>
</gene>
<dbReference type="Gene3D" id="1.10.1610.10">
    <property type="match status" value="1"/>
</dbReference>
<dbReference type="EC" id="2.4.2.21" evidence="3 10"/>
<dbReference type="UniPathway" id="UPA00061">
    <property type="reaction ID" value="UER00516"/>
</dbReference>
<dbReference type="EMBL" id="JACCDF010000017">
    <property type="protein sequence ID" value="NYS62268.1"/>
    <property type="molecule type" value="Genomic_DNA"/>
</dbReference>
<protein>
    <recommendedName>
        <fullName evidence="4 10">Nicotinate-nucleotide--dimethylbenzimidazole phosphoribosyltransferase</fullName>
        <shortName evidence="10">NN:DBI PRT</shortName>
        <ecNumber evidence="3 10">2.4.2.21</ecNumber>
    </recommendedName>
    <alternativeName>
        <fullName evidence="8 10">N(1)-alpha-phosphoribosyltransferase</fullName>
    </alternativeName>
</protein>
<proteinExistence type="inferred from homology"/>
<dbReference type="SUPFAM" id="SSF52733">
    <property type="entry name" value="Nicotinate mononucleotide:5,6-dimethylbenzimidazole phosphoribosyltransferase (CobT)"/>
    <property type="match status" value="1"/>
</dbReference>
<comment type="function">
    <text evidence="10">Catalyzes the synthesis of alpha-ribazole-5'-phosphate from nicotinate mononucleotide (NAMN) and 5,6-dimethylbenzimidazole (DMB).</text>
</comment>
<evidence type="ECO:0000256" key="7">
    <source>
        <dbReference type="ARBA" id="ARBA00022679"/>
    </source>
</evidence>
<dbReference type="Gene3D" id="3.40.50.10210">
    <property type="match status" value="1"/>
</dbReference>
<evidence type="ECO:0000256" key="6">
    <source>
        <dbReference type="ARBA" id="ARBA00022676"/>
    </source>
</evidence>
<evidence type="ECO:0000256" key="10">
    <source>
        <dbReference type="HAMAP-Rule" id="MF_00230"/>
    </source>
</evidence>
<keyword evidence="6 10" id="KW-0328">Glycosyltransferase</keyword>
<comment type="pathway">
    <text evidence="1 10">Nucleoside biosynthesis; alpha-ribazole biosynthesis; alpha-ribazole from 5,6-dimethylbenzimidazole: step 1/2.</text>
</comment>
<dbReference type="CDD" id="cd02439">
    <property type="entry name" value="DMB-PRT_CobT"/>
    <property type="match status" value="1"/>
</dbReference>